<keyword evidence="1" id="KW-1185">Reference proteome</keyword>
<dbReference type="Proteomes" id="UP000095287">
    <property type="component" value="Unplaced"/>
</dbReference>
<dbReference type="AlphaFoldDB" id="A0A1I8ASS7"/>
<proteinExistence type="predicted"/>
<name>A0A1I8ASS7_9BILA</name>
<accession>A0A1I8ASS7</accession>
<protein>
    <submittedName>
        <fullName evidence="2">Uncharacterized protein</fullName>
    </submittedName>
</protein>
<dbReference type="WBParaSite" id="L893_g8513.t1">
    <property type="protein sequence ID" value="L893_g8513.t1"/>
    <property type="gene ID" value="L893_g8513"/>
</dbReference>
<evidence type="ECO:0000313" key="1">
    <source>
        <dbReference type="Proteomes" id="UP000095287"/>
    </source>
</evidence>
<organism evidence="1 2">
    <name type="scientific">Steinernema glaseri</name>
    <dbReference type="NCBI Taxonomy" id="37863"/>
    <lineage>
        <taxon>Eukaryota</taxon>
        <taxon>Metazoa</taxon>
        <taxon>Ecdysozoa</taxon>
        <taxon>Nematoda</taxon>
        <taxon>Chromadorea</taxon>
        <taxon>Rhabditida</taxon>
        <taxon>Tylenchina</taxon>
        <taxon>Panagrolaimomorpha</taxon>
        <taxon>Strongyloidoidea</taxon>
        <taxon>Steinernematidae</taxon>
        <taxon>Steinernema</taxon>
    </lineage>
</organism>
<reference evidence="2" key="1">
    <citation type="submission" date="2016-11" db="UniProtKB">
        <authorList>
            <consortium name="WormBaseParasite"/>
        </authorList>
    </citation>
    <scope>IDENTIFICATION</scope>
</reference>
<sequence length="144" mass="16618">MLSGAKGLLLGSRFWAIAIGREMHFRENPRAEVSKTRRDFFERKNDPRAVDSGYQISTRSGYPFFFNPVGISTTIVKEGNGHSRLDKDKQTSLSTFVSSCTARLVPLPRTFSFREQRWMELKPHLEPSMWESTVGFELLERSRE</sequence>
<evidence type="ECO:0000313" key="2">
    <source>
        <dbReference type="WBParaSite" id="L893_g8513.t1"/>
    </source>
</evidence>